<evidence type="ECO:0000313" key="1">
    <source>
        <dbReference type="EMBL" id="CZR55707.1"/>
    </source>
</evidence>
<dbReference type="Proteomes" id="UP000184330">
    <property type="component" value="Unassembled WGS sequence"/>
</dbReference>
<keyword evidence="2" id="KW-1185">Reference proteome</keyword>
<protein>
    <submittedName>
        <fullName evidence="1">Uncharacterized protein</fullName>
    </submittedName>
</protein>
<organism evidence="1 2">
    <name type="scientific">Phialocephala subalpina</name>
    <dbReference type="NCBI Taxonomy" id="576137"/>
    <lineage>
        <taxon>Eukaryota</taxon>
        <taxon>Fungi</taxon>
        <taxon>Dikarya</taxon>
        <taxon>Ascomycota</taxon>
        <taxon>Pezizomycotina</taxon>
        <taxon>Leotiomycetes</taxon>
        <taxon>Helotiales</taxon>
        <taxon>Mollisiaceae</taxon>
        <taxon>Phialocephala</taxon>
        <taxon>Phialocephala fortinii species complex</taxon>
    </lineage>
</organism>
<reference evidence="1 2" key="1">
    <citation type="submission" date="2016-03" db="EMBL/GenBank/DDBJ databases">
        <authorList>
            <person name="Ploux O."/>
        </authorList>
    </citation>
    <scope>NUCLEOTIDE SEQUENCE [LARGE SCALE GENOMIC DNA]</scope>
    <source>
        <strain evidence="1 2">UAMH 11012</strain>
    </source>
</reference>
<dbReference type="AlphaFoldDB" id="A0A1L7WSG9"/>
<gene>
    <name evidence="1" type="ORF">PAC_05595</name>
</gene>
<sequence length="186" mass="20944">MDSSTSAAPEQQFSSLTDQLRPRQDIITVCSKTTRGIRIEPGFSFSFHCAEVTPNSHTLTFRPIDVIAGRGEKGKLHPSAWMPIIAEGRMRLGEKAIFKTRAIDGNSIVAVSREEGLTSSWSEYPLKAEEFKTPNIGWRDMTEQKKWWEAFNCHDASQAVASVGSRMHWQIDPKNHHVRAGWFSPS</sequence>
<evidence type="ECO:0000313" key="2">
    <source>
        <dbReference type="Proteomes" id="UP000184330"/>
    </source>
</evidence>
<name>A0A1L7WSG9_9HELO</name>
<accession>A0A1L7WSG9</accession>
<dbReference type="EMBL" id="FJOG01000007">
    <property type="protein sequence ID" value="CZR55707.1"/>
    <property type="molecule type" value="Genomic_DNA"/>
</dbReference>
<proteinExistence type="predicted"/>